<dbReference type="InterPro" id="IPR001452">
    <property type="entry name" value="SH3_domain"/>
</dbReference>
<dbReference type="GO" id="GO:0030854">
    <property type="term" value="P:positive regulation of granulocyte differentiation"/>
    <property type="evidence" value="ECO:0007669"/>
    <property type="project" value="UniProtKB-ARBA"/>
</dbReference>
<dbReference type="InterPro" id="IPR003134">
    <property type="entry name" value="Hs1_Cortactin"/>
</dbReference>
<evidence type="ECO:0000256" key="6">
    <source>
        <dbReference type="ARBA" id="ARBA00023128"/>
    </source>
</evidence>
<keyword evidence="3" id="KW-0597">Phosphoprotein</keyword>
<evidence type="ECO:0000256" key="7">
    <source>
        <dbReference type="ARBA" id="ARBA00056814"/>
    </source>
</evidence>
<keyword evidence="15" id="KW-1185">Reference proteome</keyword>
<keyword evidence="2 11" id="KW-0728">SH3 domain</keyword>
<evidence type="ECO:0000313" key="14">
    <source>
        <dbReference type="EMBL" id="NXT38756.1"/>
    </source>
</evidence>
<evidence type="ECO:0000256" key="12">
    <source>
        <dbReference type="SAM" id="MobiDB-lite"/>
    </source>
</evidence>
<dbReference type="SMART" id="SM00326">
    <property type="entry name" value="SH3"/>
    <property type="match status" value="1"/>
</dbReference>
<evidence type="ECO:0000313" key="15">
    <source>
        <dbReference type="Proteomes" id="UP000555367"/>
    </source>
</evidence>
<dbReference type="PROSITE" id="PS51090">
    <property type="entry name" value="CORTACTIN"/>
    <property type="match status" value="4"/>
</dbReference>
<dbReference type="GO" id="GO:0005886">
    <property type="term" value="C:plasma membrane"/>
    <property type="evidence" value="ECO:0007669"/>
    <property type="project" value="TreeGrafter"/>
</dbReference>
<evidence type="ECO:0000256" key="3">
    <source>
        <dbReference type="ARBA" id="ARBA00022553"/>
    </source>
</evidence>
<proteinExistence type="predicted"/>
<dbReference type="GO" id="GO:0005739">
    <property type="term" value="C:mitochondrion"/>
    <property type="evidence" value="ECO:0007669"/>
    <property type="project" value="UniProtKB-SubCell"/>
</dbReference>
<name>A0A7L3C5B5_PELUR</name>
<reference evidence="14 15" key="1">
    <citation type="submission" date="2019-09" db="EMBL/GenBank/DDBJ databases">
        <title>Bird 10,000 Genomes (B10K) Project - Family phase.</title>
        <authorList>
            <person name="Zhang G."/>
        </authorList>
    </citation>
    <scope>NUCLEOTIDE SEQUENCE [LARGE SCALE GENOMIC DNA]</scope>
    <source>
        <strain evidence="14">B10K-DU-012-45</strain>
    </source>
</reference>
<dbReference type="PANTHER" id="PTHR10829:SF5">
    <property type="entry name" value="HEMATOPOIETIC LINEAGE CELL-SPECIFIC PROTEIN"/>
    <property type="match status" value="1"/>
</dbReference>
<evidence type="ECO:0000256" key="5">
    <source>
        <dbReference type="ARBA" id="ARBA00022990"/>
    </source>
</evidence>
<evidence type="ECO:0000256" key="11">
    <source>
        <dbReference type="PROSITE-ProRule" id="PRU00192"/>
    </source>
</evidence>
<dbReference type="PRINTS" id="PR00499">
    <property type="entry name" value="P67PHOX"/>
</dbReference>
<evidence type="ECO:0000256" key="1">
    <source>
        <dbReference type="ARBA" id="ARBA00004173"/>
    </source>
</evidence>
<dbReference type="Pfam" id="PF02218">
    <property type="entry name" value="HS1_rep"/>
    <property type="match status" value="4"/>
</dbReference>
<dbReference type="GO" id="GO:0005884">
    <property type="term" value="C:actin filament"/>
    <property type="evidence" value="ECO:0007669"/>
    <property type="project" value="TreeGrafter"/>
</dbReference>
<keyword evidence="5" id="KW-0007">Acetylation</keyword>
<dbReference type="InterPro" id="IPR036028">
    <property type="entry name" value="SH3-like_dom_sf"/>
</dbReference>
<evidence type="ECO:0000256" key="9">
    <source>
        <dbReference type="ARBA" id="ARBA00080417"/>
    </source>
</evidence>
<dbReference type="AlphaFoldDB" id="A0A7L3C5B5"/>
<dbReference type="EMBL" id="VZTQ01008948">
    <property type="protein sequence ID" value="NXT38756.1"/>
    <property type="molecule type" value="Genomic_DNA"/>
</dbReference>
<dbReference type="PROSITE" id="PS50002">
    <property type="entry name" value="SH3"/>
    <property type="match status" value="1"/>
</dbReference>
<evidence type="ECO:0000256" key="2">
    <source>
        <dbReference type="ARBA" id="ARBA00022443"/>
    </source>
</evidence>
<accession>A0A7L3C5B5</accession>
<keyword evidence="4" id="KW-0677">Repeat</keyword>
<keyword evidence="6" id="KW-0496">Mitochondrion</keyword>
<dbReference type="OrthoDB" id="5971719at2759"/>
<sequence>MWKATVGHDVSVKVETQGDDWDTDPDFVNDISEKEQRWGAKTIEGSGRAEHIDIHQLRNKVSEEHEVIKKKEMETGPKASYGYGGKFGTERDRMDKCAVGHEYIADVGKHSSQTDAAQGFGGKYGVQRDRADKSALGFEYKSEVEKHSSQKGKSIGTYYSKGFGGRYGVEKDKVDKVAVGFDYKSQVEKHNSQKDYAKGFGGRYGVQKDRVDKSAAGFNEMAAPTSSYEKTRPLEAASSGTSSLRSRFENMAKSAEEESRRQAEEERVRWQARECQVTQQKVSHGHLAMSSKACEADFSSGPWSSMSFYLISLHRKSHRERRTTQRQPLPPCQQGCLEDEEAPPTLPPRPADLGEELCKIPRQDQPIYSESLDVGGDYEELPQPSEYCDSTNGGADYEELPAPLGKLDAIYDHGGDGGEMDNIYEVERPGTCAVALYDYQGDGDDEISFDPDDTITHIEMVDEGWWRGQCRGKVGLFPANYVKLLQ</sequence>
<evidence type="ECO:0000256" key="10">
    <source>
        <dbReference type="ARBA" id="ARBA00083918"/>
    </source>
</evidence>
<dbReference type="Gene3D" id="2.30.30.40">
    <property type="entry name" value="SH3 Domains"/>
    <property type="match status" value="1"/>
</dbReference>
<organism evidence="14 15">
    <name type="scientific">Pelecanoides urinatrix</name>
    <name type="common">Common diving petrel</name>
    <name type="synonym">Procellaria urinatrix</name>
    <dbReference type="NCBI Taxonomy" id="37079"/>
    <lineage>
        <taxon>Eukaryota</taxon>
        <taxon>Metazoa</taxon>
        <taxon>Chordata</taxon>
        <taxon>Craniata</taxon>
        <taxon>Vertebrata</taxon>
        <taxon>Euteleostomi</taxon>
        <taxon>Archelosauria</taxon>
        <taxon>Archosauria</taxon>
        <taxon>Dinosauria</taxon>
        <taxon>Saurischia</taxon>
        <taxon>Theropoda</taxon>
        <taxon>Coelurosauria</taxon>
        <taxon>Aves</taxon>
        <taxon>Neognathae</taxon>
        <taxon>Neoaves</taxon>
        <taxon>Aequornithes</taxon>
        <taxon>Procellariiformes</taxon>
        <taxon>Procellariidae</taxon>
        <taxon>Pelecanoides</taxon>
    </lineage>
</organism>
<evidence type="ECO:0000256" key="8">
    <source>
        <dbReference type="ARBA" id="ARBA00074098"/>
    </source>
</evidence>
<feature type="non-terminal residue" evidence="14">
    <location>
        <position position="1"/>
    </location>
</feature>
<dbReference type="GO" id="GO:0030864">
    <property type="term" value="C:cortical actin cytoskeleton"/>
    <property type="evidence" value="ECO:0007669"/>
    <property type="project" value="TreeGrafter"/>
</dbReference>
<dbReference type="GO" id="GO:0051015">
    <property type="term" value="F:actin filament binding"/>
    <property type="evidence" value="ECO:0007669"/>
    <property type="project" value="TreeGrafter"/>
</dbReference>
<dbReference type="PANTHER" id="PTHR10829">
    <property type="entry name" value="CORTACTIN AND DREBRIN"/>
    <property type="match status" value="1"/>
</dbReference>
<dbReference type="GO" id="GO:0016477">
    <property type="term" value="P:cell migration"/>
    <property type="evidence" value="ECO:0007669"/>
    <property type="project" value="TreeGrafter"/>
</dbReference>
<comment type="function">
    <text evidence="7">Substrate of the antigen receptor-coupled tyrosine kinase. Plays a role in antigen receptor signaling for both clonal expansion and deletion in lymphoid cells. May also be involved in the regulation of gene expression.</text>
</comment>
<gene>
    <name evidence="14" type="primary">Hcls1</name>
    <name evidence="14" type="ORF">PELURI_R05686</name>
</gene>
<dbReference type="GO" id="GO:0045944">
    <property type="term" value="P:positive regulation of transcription by RNA polymerase II"/>
    <property type="evidence" value="ECO:0007669"/>
    <property type="project" value="UniProtKB-ARBA"/>
</dbReference>
<dbReference type="PRINTS" id="PR00452">
    <property type="entry name" value="SH3DOMAIN"/>
</dbReference>
<dbReference type="GO" id="GO:0005634">
    <property type="term" value="C:nucleus"/>
    <property type="evidence" value="ECO:0007669"/>
    <property type="project" value="UniProtKB-ARBA"/>
</dbReference>
<feature type="region of interest" description="Disordered" evidence="12">
    <location>
        <begin position="222"/>
        <end position="264"/>
    </location>
</feature>
<dbReference type="GO" id="GO:0030427">
    <property type="term" value="C:site of polarized growth"/>
    <property type="evidence" value="ECO:0007669"/>
    <property type="project" value="TreeGrafter"/>
</dbReference>
<feature type="compositionally biased region" description="Basic and acidic residues" evidence="12">
    <location>
        <begin position="246"/>
        <end position="264"/>
    </location>
</feature>
<feature type="non-terminal residue" evidence="14">
    <location>
        <position position="486"/>
    </location>
</feature>
<feature type="region of interest" description="Disordered" evidence="12">
    <location>
        <begin position="319"/>
        <end position="348"/>
    </location>
</feature>
<dbReference type="Pfam" id="PF14604">
    <property type="entry name" value="SH3_9"/>
    <property type="match status" value="1"/>
</dbReference>
<dbReference type="FunFam" id="2.30.30.40:FF:000139">
    <property type="entry name" value="Hematopoietic cell-specific Lyn substrate 1"/>
    <property type="match status" value="1"/>
</dbReference>
<dbReference type="GO" id="GO:0030833">
    <property type="term" value="P:regulation of actin filament polymerization"/>
    <property type="evidence" value="ECO:0007669"/>
    <property type="project" value="TreeGrafter"/>
</dbReference>
<dbReference type="Proteomes" id="UP000555367">
    <property type="component" value="Unassembled WGS sequence"/>
</dbReference>
<feature type="domain" description="SH3" evidence="13">
    <location>
        <begin position="428"/>
        <end position="486"/>
    </location>
</feature>
<comment type="caution">
    <text evidence="14">The sequence shown here is derived from an EMBL/GenBank/DDBJ whole genome shotgun (WGS) entry which is preliminary data.</text>
</comment>
<protein>
    <recommendedName>
        <fullName evidence="8">Hematopoietic lineage cell-specific protein</fullName>
    </recommendedName>
    <alternativeName>
        <fullName evidence="10">Hematopoietic cell-specific LYN substrate 1</fullName>
    </alternativeName>
    <alternativeName>
        <fullName evidence="9">LckBP1</fullName>
    </alternativeName>
</protein>
<evidence type="ECO:0000259" key="13">
    <source>
        <dbReference type="PROSITE" id="PS50002"/>
    </source>
</evidence>
<evidence type="ECO:0000256" key="4">
    <source>
        <dbReference type="ARBA" id="ARBA00022737"/>
    </source>
</evidence>
<comment type="subcellular location">
    <subcellularLocation>
        <location evidence="1">Mitochondrion</location>
    </subcellularLocation>
</comment>
<dbReference type="SUPFAM" id="SSF50044">
    <property type="entry name" value="SH3-domain"/>
    <property type="match status" value="1"/>
</dbReference>